<proteinExistence type="predicted"/>
<comment type="caution">
    <text evidence="1">The sequence shown here is derived from an EMBL/GenBank/DDBJ whole genome shotgun (WGS) entry which is preliminary data.</text>
</comment>
<dbReference type="Proteomes" id="UP000231071">
    <property type="component" value="Unassembled WGS sequence"/>
</dbReference>
<evidence type="ECO:0000313" key="1">
    <source>
        <dbReference type="EMBL" id="PIZ70546.1"/>
    </source>
</evidence>
<protein>
    <submittedName>
        <fullName evidence="1">NGG1p interacting factor NIF3</fullName>
    </submittedName>
</protein>
<evidence type="ECO:0000313" key="2">
    <source>
        <dbReference type="Proteomes" id="UP000231071"/>
    </source>
</evidence>
<dbReference type="EMBL" id="PFOI01000045">
    <property type="protein sequence ID" value="PIZ70546.1"/>
    <property type="molecule type" value="Genomic_DNA"/>
</dbReference>
<gene>
    <name evidence="1" type="ORF">COY09_02685</name>
</gene>
<dbReference type="SUPFAM" id="SSF102705">
    <property type="entry name" value="NIF3 (NGG1p interacting factor 3)-like"/>
    <property type="match status" value="1"/>
</dbReference>
<accession>A0A2M7UH57</accession>
<sequence>MLTQKQIYNLAVKMGAEADLRGIEEVRKVLLRARWAYEKLDYEHKLEYDGEKMLNPYSDTRILNETDQPIRRVLAGIDIGVDELLLADKLGGFDLVISHHPLGIALADLSDVMHLQAQVLAQYGVPINIAEGVMRERIEEVSRGVSASNHQRVVDAAKLLNMALMCVHTPCDNLAANYLDQHLKKDQPEILADILRSLKKIPEYERAVELKAGPRIFVGSPENFAGKIVLTEITGGTEGAKEIYSKMAQAGIGTIIGMHMAETHRKEAQKSHVNAVIAGHISSDSLGFNQFLDQLEKRGVEVIPCSGLIRIKREASS</sequence>
<dbReference type="AlphaFoldDB" id="A0A2M7UH57"/>
<name>A0A2M7UH57_9BACT</name>
<reference evidence="2" key="1">
    <citation type="submission" date="2017-09" db="EMBL/GenBank/DDBJ databases">
        <title>Depth-based differentiation of microbial function through sediment-hosted aquifers and enrichment of novel symbionts in the deep terrestrial subsurface.</title>
        <authorList>
            <person name="Probst A.J."/>
            <person name="Ladd B."/>
            <person name="Jarett J.K."/>
            <person name="Geller-Mcgrath D.E."/>
            <person name="Sieber C.M.K."/>
            <person name="Emerson J.B."/>
            <person name="Anantharaman K."/>
            <person name="Thomas B.C."/>
            <person name="Malmstrom R."/>
            <person name="Stieglmeier M."/>
            <person name="Klingl A."/>
            <person name="Woyke T."/>
            <person name="Ryan C.M."/>
            <person name="Banfield J.F."/>
        </authorList>
    </citation>
    <scope>NUCLEOTIDE SEQUENCE [LARGE SCALE GENOMIC DNA]</scope>
</reference>
<dbReference type="InterPro" id="IPR036069">
    <property type="entry name" value="DUF34/NIF3_sf"/>
</dbReference>
<organism evidence="1 2">
    <name type="scientific">Candidatus Portnoybacteria bacterium CG_4_10_14_0_2_um_filter_39_11</name>
    <dbReference type="NCBI Taxonomy" id="1974797"/>
    <lineage>
        <taxon>Bacteria</taxon>
        <taxon>Candidatus Portnoyibacteriota</taxon>
    </lineage>
</organism>